<evidence type="ECO:0000256" key="3">
    <source>
        <dbReference type="ARBA" id="ARBA00022801"/>
    </source>
</evidence>
<comment type="cofactor">
    <cofactor evidence="6">
        <name>Zn(2+)</name>
        <dbReference type="ChEBI" id="CHEBI:29105"/>
    </cofactor>
    <text evidence="6">Binds 1 zinc ion per subunit.</text>
</comment>
<keyword evidence="10" id="KW-1185">Reference proteome</keyword>
<dbReference type="GO" id="GO:0034982">
    <property type="term" value="P:mitochondrial protein processing"/>
    <property type="evidence" value="ECO:0007669"/>
    <property type="project" value="TreeGrafter"/>
</dbReference>
<accession>A0A098VSX8</accession>
<dbReference type="InterPro" id="IPR001915">
    <property type="entry name" value="Peptidase_M48"/>
</dbReference>
<keyword evidence="1 6" id="KW-0645">Protease</keyword>
<dbReference type="InterPro" id="IPR051156">
    <property type="entry name" value="Mito/Outer_Membr_Metalloprot"/>
</dbReference>
<evidence type="ECO:0000256" key="1">
    <source>
        <dbReference type="ARBA" id="ARBA00022670"/>
    </source>
</evidence>
<name>A0A098VSX8_9MICR</name>
<dbReference type="AlphaFoldDB" id="A0A098VSX8"/>
<sequence>MPFFCTLASLVKLQLAEVLFAPFPPIDSLIRSINDLLMKIGILLPNSRKTEIEADHIGLLLMAAACYNPQQAISFWHRMDKAATGGLHEGLDRNKGGTIKQFLSTHPSHGKRSDNLEEKMPEAMKIWEMANCDEQTNAFWSRFKYNGRYGAW</sequence>
<dbReference type="GO" id="GO:0004222">
    <property type="term" value="F:metalloendopeptidase activity"/>
    <property type="evidence" value="ECO:0007669"/>
    <property type="project" value="InterPro"/>
</dbReference>
<feature type="signal peptide" evidence="7">
    <location>
        <begin position="1"/>
        <end position="16"/>
    </location>
</feature>
<keyword evidence="4 6" id="KW-0862">Zinc</keyword>
<evidence type="ECO:0000256" key="7">
    <source>
        <dbReference type="SAM" id="SignalP"/>
    </source>
</evidence>
<dbReference type="GO" id="GO:0006515">
    <property type="term" value="P:protein quality control for misfolded or incompletely synthesized proteins"/>
    <property type="evidence" value="ECO:0007669"/>
    <property type="project" value="TreeGrafter"/>
</dbReference>
<keyword evidence="2" id="KW-0479">Metal-binding</keyword>
<proteinExistence type="inferred from homology"/>
<evidence type="ECO:0000256" key="4">
    <source>
        <dbReference type="ARBA" id="ARBA00022833"/>
    </source>
</evidence>
<evidence type="ECO:0000313" key="9">
    <source>
        <dbReference type="EMBL" id="KGG52203.1"/>
    </source>
</evidence>
<evidence type="ECO:0000256" key="6">
    <source>
        <dbReference type="RuleBase" id="RU003983"/>
    </source>
</evidence>
<dbReference type="RefSeq" id="XP_013238630.1">
    <property type="nucleotide sequence ID" value="XM_013383176.1"/>
</dbReference>
<keyword evidence="7" id="KW-0732">Signal</keyword>
<keyword evidence="5 6" id="KW-0482">Metalloprotease</keyword>
<dbReference type="GO" id="GO:0046872">
    <property type="term" value="F:metal ion binding"/>
    <property type="evidence" value="ECO:0007669"/>
    <property type="project" value="UniProtKB-KW"/>
</dbReference>
<feature type="chain" id="PRO_5001942012" description="Peptidase M48 domain-containing protein" evidence="7">
    <location>
        <begin position="17"/>
        <end position="152"/>
    </location>
</feature>
<comment type="caution">
    <text evidence="9">The sequence shown here is derived from an EMBL/GenBank/DDBJ whole genome shotgun (WGS) entry which is preliminary data.</text>
</comment>
<dbReference type="Proteomes" id="UP000029725">
    <property type="component" value="Unassembled WGS sequence"/>
</dbReference>
<dbReference type="GeneID" id="25258944"/>
<dbReference type="GO" id="GO:0005743">
    <property type="term" value="C:mitochondrial inner membrane"/>
    <property type="evidence" value="ECO:0007669"/>
    <property type="project" value="TreeGrafter"/>
</dbReference>
<evidence type="ECO:0000313" key="10">
    <source>
        <dbReference type="Proteomes" id="UP000029725"/>
    </source>
</evidence>
<gene>
    <name evidence="9" type="ORF">DI09_1p530</name>
</gene>
<comment type="similarity">
    <text evidence="6">Belongs to the peptidase M48 family.</text>
</comment>
<keyword evidence="3 6" id="KW-0378">Hydrolase</keyword>
<dbReference type="HOGENOM" id="CLU_1722805_0_0_1"/>
<organism evidence="9 10">
    <name type="scientific">Mitosporidium daphniae</name>
    <dbReference type="NCBI Taxonomy" id="1485682"/>
    <lineage>
        <taxon>Eukaryota</taxon>
        <taxon>Fungi</taxon>
        <taxon>Fungi incertae sedis</taxon>
        <taxon>Microsporidia</taxon>
        <taxon>Mitosporidium</taxon>
    </lineage>
</organism>
<evidence type="ECO:0000259" key="8">
    <source>
        <dbReference type="Pfam" id="PF01435"/>
    </source>
</evidence>
<dbReference type="EMBL" id="JMKJ01000111">
    <property type="protein sequence ID" value="KGG52203.1"/>
    <property type="molecule type" value="Genomic_DNA"/>
</dbReference>
<dbReference type="PANTHER" id="PTHR22726:SF1">
    <property type="entry name" value="METALLOENDOPEPTIDASE OMA1, MITOCHONDRIAL"/>
    <property type="match status" value="1"/>
</dbReference>
<evidence type="ECO:0000256" key="2">
    <source>
        <dbReference type="ARBA" id="ARBA00022723"/>
    </source>
</evidence>
<dbReference type="VEuPathDB" id="MicrosporidiaDB:DI09_1p530"/>
<dbReference type="PANTHER" id="PTHR22726">
    <property type="entry name" value="METALLOENDOPEPTIDASE OMA1"/>
    <property type="match status" value="1"/>
</dbReference>
<reference evidence="9 10" key="1">
    <citation type="submission" date="2014-04" db="EMBL/GenBank/DDBJ databases">
        <title>A new species of microsporidia sheds light on the evolution of extreme parasitism.</title>
        <authorList>
            <person name="Haag K.L."/>
            <person name="James T.Y."/>
            <person name="Larsson R."/>
            <person name="Schaer T.M."/>
            <person name="Refardt D."/>
            <person name="Pombert J.-F."/>
            <person name="Ebert D."/>
        </authorList>
    </citation>
    <scope>NUCLEOTIDE SEQUENCE [LARGE SCALE GENOMIC DNA]</scope>
    <source>
        <strain evidence="9 10">UGP3</strain>
        <tissue evidence="9">Spores</tissue>
    </source>
</reference>
<dbReference type="OrthoDB" id="7464992at2759"/>
<protein>
    <recommendedName>
        <fullName evidence="8">Peptidase M48 domain-containing protein</fullName>
    </recommendedName>
</protein>
<evidence type="ECO:0000256" key="5">
    <source>
        <dbReference type="ARBA" id="ARBA00023049"/>
    </source>
</evidence>
<feature type="domain" description="Peptidase M48" evidence="8">
    <location>
        <begin position="40"/>
        <end position="118"/>
    </location>
</feature>
<dbReference type="Pfam" id="PF01435">
    <property type="entry name" value="Peptidase_M48"/>
    <property type="match status" value="1"/>
</dbReference>